<evidence type="ECO:0000313" key="12">
    <source>
        <dbReference type="EMBL" id="SEH08729.1"/>
    </source>
</evidence>
<dbReference type="InterPro" id="IPR046357">
    <property type="entry name" value="PPIase_dom_sf"/>
</dbReference>
<gene>
    <name evidence="12" type="primary">slyD_1</name>
    <name evidence="12" type="ORF">MBHS_04621</name>
</gene>
<dbReference type="OrthoDB" id="9808891at2"/>
<comment type="subcellular location">
    <subcellularLocation>
        <location evidence="2">Cytoplasm</location>
    </subcellularLocation>
</comment>
<dbReference type="Gene3D" id="3.10.50.40">
    <property type="match status" value="1"/>
</dbReference>
<evidence type="ECO:0000256" key="5">
    <source>
        <dbReference type="ARBA" id="ARBA00023110"/>
    </source>
</evidence>
<evidence type="ECO:0000256" key="1">
    <source>
        <dbReference type="ARBA" id="ARBA00000971"/>
    </source>
</evidence>
<sequence>MTIPVSQGKVVFITYSIKNQQGEFFESSDVPVGYIQGSDKGLFLPVEAALEGKMVGEQVSVTLMPNEAYGPRDPSLSFTDDMSNVPPEFHRIGAEVQFQNEQGESKTFYVTKIENGKLTVDANHPLAGQNVTFYVKVADVRNPTAEEIKTGEPEQDPAINTGSVH</sequence>
<feature type="domain" description="PPIase FKBP-type" evidence="11">
    <location>
        <begin position="8"/>
        <end position="87"/>
    </location>
</feature>
<name>A0A1H6FH89_9GAMM</name>
<keyword evidence="7 9" id="KW-0413">Isomerase</keyword>
<evidence type="ECO:0000256" key="2">
    <source>
        <dbReference type="ARBA" id="ARBA00004496"/>
    </source>
</evidence>
<evidence type="ECO:0000256" key="7">
    <source>
        <dbReference type="ARBA" id="ARBA00023235"/>
    </source>
</evidence>
<keyword evidence="6" id="KW-0143">Chaperone</keyword>
<evidence type="ECO:0000256" key="10">
    <source>
        <dbReference type="SAM" id="MobiDB-lite"/>
    </source>
</evidence>
<evidence type="ECO:0000256" key="6">
    <source>
        <dbReference type="ARBA" id="ARBA00023186"/>
    </source>
</evidence>
<evidence type="ECO:0000256" key="4">
    <source>
        <dbReference type="ARBA" id="ARBA00022490"/>
    </source>
</evidence>
<dbReference type="InterPro" id="IPR001179">
    <property type="entry name" value="PPIase_FKBP_dom"/>
</dbReference>
<keyword evidence="13" id="KW-1185">Reference proteome</keyword>
<comment type="similarity">
    <text evidence="3">Belongs to the FKBP-type PPIase family.</text>
</comment>
<protein>
    <recommendedName>
        <fullName evidence="9">peptidylprolyl isomerase</fullName>
        <ecNumber evidence="9">5.2.1.8</ecNumber>
    </recommendedName>
</protein>
<dbReference type="PROSITE" id="PS50059">
    <property type="entry name" value="FKBP_PPIASE"/>
    <property type="match status" value="1"/>
</dbReference>
<dbReference type="SUPFAM" id="SSF54534">
    <property type="entry name" value="FKBP-like"/>
    <property type="match status" value="1"/>
</dbReference>
<evidence type="ECO:0000256" key="3">
    <source>
        <dbReference type="ARBA" id="ARBA00006577"/>
    </source>
</evidence>
<proteinExistence type="inferred from homology"/>
<evidence type="ECO:0000259" key="11">
    <source>
        <dbReference type="PROSITE" id="PS50059"/>
    </source>
</evidence>
<keyword evidence="4" id="KW-0963">Cytoplasm</keyword>
<dbReference type="AlphaFoldDB" id="A0A1H6FH89"/>
<evidence type="ECO:0000313" key="13">
    <source>
        <dbReference type="Proteomes" id="UP000236724"/>
    </source>
</evidence>
<dbReference type="PANTHER" id="PTHR47861">
    <property type="entry name" value="FKBP-TYPE PEPTIDYL-PROLYL CIS-TRANS ISOMERASE SLYD"/>
    <property type="match status" value="1"/>
</dbReference>
<reference evidence="12 13" key="1">
    <citation type="submission" date="2016-10" db="EMBL/GenBank/DDBJ databases">
        <authorList>
            <person name="de Groot N.N."/>
        </authorList>
    </citation>
    <scope>NUCLEOTIDE SEQUENCE [LARGE SCALE GENOMIC DNA]</scope>
    <source>
        <strain evidence="12">MBHS1</strain>
    </source>
</reference>
<feature type="region of interest" description="Disordered" evidence="10">
    <location>
        <begin position="145"/>
        <end position="165"/>
    </location>
</feature>
<comment type="function">
    <text evidence="8">Also involved in hydrogenase metallocenter assembly, probably by participating in the nickel insertion step. This function in hydrogenase biosynthesis requires chaperone activity and the presence of the metal-binding domain, but not PPIase activity.</text>
</comment>
<comment type="catalytic activity">
    <reaction evidence="1 9">
        <text>[protein]-peptidylproline (omega=180) = [protein]-peptidylproline (omega=0)</text>
        <dbReference type="Rhea" id="RHEA:16237"/>
        <dbReference type="Rhea" id="RHEA-COMP:10747"/>
        <dbReference type="Rhea" id="RHEA-COMP:10748"/>
        <dbReference type="ChEBI" id="CHEBI:83833"/>
        <dbReference type="ChEBI" id="CHEBI:83834"/>
        <dbReference type="EC" id="5.2.1.8"/>
    </reaction>
</comment>
<dbReference type="RefSeq" id="WP_103922246.1">
    <property type="nucleotide sequence ID" value="NZ_FMSV02000556.1"/>
</dbReference>
<evidence type="ECO:0000256" key="9">
    <source>
        <dbReference type="PROSITE-ProRule" id="PRU00277"/>
    </source>
</evidence>
<dbReference type="EC" id="5.2.1.8" evidence="9"/>
<dbReference type="GO" id="GO:0042026">
    <property type="term" value="P:protein refolding"/>
    <property type="evidence" value="ECO:0007669"/>
    <property type="project" value="UniProtKB-ARBA"/>
</dbReference>
<accession>A0A1H6FH89</accession>
<dbReference type="GO" id="GO:0003755">
    <property type="term" value="F:peptidyl-prolyl cis-trans isomerase activity"/>
    <property type="evidence" value="ECO:0007669"/>
    <property type="project" value="UniProtKB-KW"/>
</dbReference>
<evidence type="ECO:0000256" key="8">
    <source>
        <dbReference type="ARBA" id="ARBA00037071"/>
    </source>
</evidence>
<dbReference type="EMBL" id="FMSV02000556">
    <property type="protein sequence ID" value="SEH08729.1"/>
    <property type="molecule type" value="Genomic_DNA"/>
</dbReference>
<organism evidence="12 13">
    <name type="scientific">Candidatus Venteria ishoeyi</name>
    <dbReference type="NCBI Taxonomy" id="1899563"/>
    <lineage>
        <taxon>Bacteria</taxon>
        <taxon>Pseudomonadati</taxon>
        <taxon>Pseudomonadota</taxon>
        <taxon>Gammaproteobacteria</taxon>
        <taxon>Thiotrichales</taxon>
        <taxon>Thiotrichaceae</taxon>
        <taxon>Venteria</taxon>
    </lineage>
</organism>
<dbReference type="Proteomes" id="UP000236724">
    <property type="component" value="Unassembled WGS sequence"/>
</dbReference>
<dbReference type="PANTHER" id="PTHR47861:SF3">
    <property type="entry name" value="FKBP-TYPE PEPTIDYL-PROLYL CIS-TRANS ISOMERASE SLYD"/>
    <property type="match status" value="1"/>
</dbReference>
<keyword evidence="5 9" id="KW-0697">Rotamase</keyword>
<dbReference type="GO" id="GO:0005737">
    <property type="term" value="C:cytoplasm"/>
    <property type="evidence" value="ECO:0007669"/>
    <property type="project" value="UniProtKB-SubCell"/>
</dbReference>